<reference evidence="1" key="1">
    <citation type="submission" date="2020-03" db="EMBL/GenBank/DDBJ databases">
        <title>Roseovarius gahaiensis sp. nov., isolated from Gahai Saline Lake, China.</title>
        <authorList>
            <person name="Sun X."/>
        </authorList>
    </citation>
    <scope>NUCLEOTIDE SEQUENCE</scope>
    <source>
        <strain evidence="1">GH877</strain>
    </source>
</reference>
<sequence length="252" mass="27408">MCDCPHTPGPGWQGWQDLPPAQPLQPVGDWVDLSHPLSADAPRVPSFPAPVFELIRQMPRDPLNVTRMQMVVHIGTHIDSPRHFFLDAPAMEDIPINRLCGPGIVWPVALNGAKLIEPHHLAGLEGCLAPGDALVLETGWHTRAGSEAYDNDHPTLSLECADWLLAQRIRMLALDLPTPDLPVRKRPEGFDFPIHKRLLQHGVLIAEHVTNLAPLRGKTVELLCAALNITGADGAPARILAREIATPSGNAA</sequence>
<dbReference type="InterPro" id="IPR007325">
    <property type="entry name" value="KFase/CYL"/>
</dbReference>
<dbReference type="PANTHER" id="PTHR31118">
    <property type="entry name" value="CYCLASE-LIKE PROTEIN 2"/>
    <property type="match status" value="1"/>
</dbReference>
<gene>
    <name evidence="1" type="ORF">HAT86_10480</name>
</gene>
<dbReference type="Proteomes" id="UP000639775">
    <property type="component" value="Unassembled WGS sequence"/>
</dbReference>
<organism evidence="1 2">
    <name type="scientific">Roseovarius gahaiensis</name>
    <dbReference type="NCBI Taxonomy" id="2716691"/>
    <lineage>
        <taxon>Bacteria</taxon>
        <taxon>Pseudomonadati</taxon>
        <taxon>Pseudomonadota</taxon>
        <taxon>Alphaproteobacteria</taxon>
        <taxon>Rhodobacterales</taxon>
        <taxon>Roseobacteraceae</taxon>
        <taxon>Roseovarius</taxon>
    </lineage>
</organism>
<dbReference type="SUPFAM" id="SSF102198">
    <property type="entry name" value="Putative cyclase"/>
    <property type="match status" value="1"/>
</dbReference>
<dbReference type="GO" id="GO:0004061">
    <property type="term" value="F:arylformamidase activity"/>
    <property type="evidence" value="ECO:0007669"/>
    <property type="project" value="InterPro"/>
</dbReference>
<dbReference type="Pfam" id="PF04199">
    <property type="entry name" value="Cyclase"/>
    <property type="match status" value="1"/>
</dbReference>
<evidence type="ECO:0000313" key="2">
    <source>
        <dbReference type="Proteomes" id="UP000639775"/>
    </source>
</evidence>
<dbReference type="GO" id="GO:0019441">
    <property type="term" value="P:L-tryptophan catabolic process to kynurenine"/>
    <property type="evidence" value="ECO:0007669"/>
    <property type="project" value="InterPro"/>
</dbReference>
<accession>A0A967BF07</accession>
<dbReference type="PANTHER" id="PTHR31118:SF32">
    <property type="entry name" value="KYNURENINE FORMAMIDASE"/>
    <property type="match status" value="1"/>
</dbReference>
<keyword evidence="2" id="KW-1185">Reference proteome</keyword>
<evidence type="ECO:0000313" key="1">
    <source>
        <dbReference type="EMBL" id="NHQ74886.1"/>
    </source>
</evidence>
<dbReference type="Gene3D" id="3.50.30.50">
    <property type="entry name" value="Putative cyclase"/>
    <property type="match status" value="1"/>
</dbReference>
<dbReference type="RefSeq" id="WP_167196988.1">
    <property type="nucleotide sequence ID" value="NZ_JAAORB010000020.1"/>
</dbReference>
<proteinExistence type="predicted"/>
<comment type="caution">
    <text evidence="1">The sequence shown here is derived from an EMBL/GenBank/DDBJ whole genome shotgun (WGS) entry which is preliminary data.</text>
</comment>
<name>A0A967BF07_9RHOB</name>
<protein>
    <submittedName>
        <fullName evidence="1">Cyclase family protein</fullName>
    </submittedName>
</protein>
<dbReference type="InterPro" id="IPR037175">
    <property type="entry name" value="KFase_sf"/>
</dbReference>
<dbReference type="AlphaFoldDB" id="A0A967BF07"/>
<dbReference type="EMBL" id="JAAORB010000020">
    <property type="protein sequence ID" value="NHQ74886.1"/>
    <property type="molecule type" value="Genomic_DNA"/>
</dbReference>